<evidence type="ECO:0000313" key="2">
    <source>
        <dbReference type="Proteomes" id="UP001243330"/>
    </source>
</evidence>
<dbReference type="EMBL" id="JAQOWY010000038">
    <property type="protein sequence ID" value="KAK1854386.1"/>
    <property type="molecule type" value="Genomic_DNA"/>
</dbReference>
<keyword evidence="2" id="KW-1185">Reference proteome</keyword>
<reference evidence="1" key="1">
    <citation type="submission" date="2023-01" db="EMBL/GenBank/DDBJ databases">
        <title>Colletotrichum chrysophilum M932 genome sequence.</title>
        <authorList>
            <person name="Baroncelli R."/>
        </authorList>
    </citation>
    <scope>NUCLEOTIDE SEQUENCE</scope>
    <source>
        <strain evidence="1">M932</strain>
    </source>
</reference>
<protein>
    <submittedName>
        <fullName evidence="1">Vegetative incompatibility protein HET-E-1-like protein 13</fullName>
    </submittedName>
</protein>
<dbReference type="PANTHER" id="PTHR10622:SF10">
    <property type="entry name" value="HET DOMAIN-CONTAINING PROTEIN"/>
    <property type="match status" value="1"/>
</dbReference>
<dbReference type="AlphaFoldDB" id="A0AAD9ERV1"/>
<sequence length="203" mass="22509">MSWAAGRTTRYPEDKAYSLLGILDVSIPVIYPDCNAFMMLQQSVVDRNPNDHSIFAWGLGRSPESNTGGLWAESPDDFAECKLESLRDLLTLFYHRSPAPRTISRSPLMSAPMENGDSQWSLKKGSETSGICLSKSLALPQVTAKFVTRIVIDIQDSSAALAKGDFENYQACLFYYGSVLRVKQPHAGVFCIVKDEKPYQESA</sequence>
<organism evidence="1 2">
    <name type="scientific">Colletotrichum chrysophilum</name>
    <dbReference type="NCBI Taxonomy" id="1836956"/>
    <lineage>
        <taxon>Eukaryota</taxon>
        <taxon>Fungi</taxon>
        <taxon>Dikarya</taxon>
        <taxon>Ascomycota</taxon>
        <taxon>Pezizomycotina</taxon>
        <taxon>Sordariomycetes</taxon>
        <taxon>Hypocreomycetidae</taxon>
        <taxon>Glomerellales</taxon>
        <taxon>Glomerellaceae</taxon>
        <taxon>Colletotrichum</taxon>
        <taxon>Colletotrichum gloeosporioides species complex</taxon>
    </lineage>
</organism>
<proteinExistence type="predicted"/>
<dbReference type="Proteomes" id="UP001243330">
    <property type="component" value="Unassembled WGS sequence"/>
</dbReference>
<gene>
    <name evidence="1" type="ORF">CCHR01_03007</name>
</gene>
<name>A0AAD9ERV1_9PEZI</name>
<comment type="caution">
    <text evidence="1">The sequence shown here is derived from an EMBL/GenBank/DDBJ whole genome shotgun (WGS) entry which is preliminary data.</text>
</comment>
<dbReference type="PANTHER" id="PTHR10622">
    <property type="entry name" value="HET DOMAIN-CONTAINING PROTEIN"/>
    <property type="match status" value="1"/>
</dbReference>
<evidence type="ECO:0000313" key="1">
    <source>
        <dbReference type="EMBL" id="KAK1854386.1"/>
    </source>
</evidence>
<accession>A0AAD9ERV1</accession>